<keyword evidence="2" id="KW-1185">Reference proteome</keyword>
<accession>A0A4S2KFJ6</accession>
<sequence>MAYGGPAKADTSMSLIHYAIKESGQTSSKAVSEQAPEVITTIFVAIKSSREMMLSPGQNAPPSNYSSGNVVLQGAPCSQCRDLCPAGYVPHFWR</sequence>
<reference evidence="1 2" key="1">
    <citation type="journal article" date="2019" name="Philos. Trans. R. Soc. Lond., B, Biol. Sci.">
        <title>Ant behaviour and brain gene expression of defending hosts depend on the ecological success of the intruding social parasite.</title>
        <authorList>
            <person name="Kaur R."/>
            <person name="Stoldt M."/>
            <person name="Jongepier E."/>
            <person name="Feldmeyer B."/>
            <person name="Menzel F."/>
            <person name="Bornberg-Bauer E."/>
            <person name="Foitzik S."/>
        </authorList>
    </citation>
    <scope>NUCLEOTIDE SEQUENCE [LARGE SCALE GENOMIC DNA]</scope>
    <source>
        <tissue evidence="1">Whole body</tissue>
    </source>
</reference>
<dbReference type="Proteomes" id="UP000310200">
    <property type="component" value="Unassembled WGS sequence"/>
</dbReference>
<dbReference type="AlphaFoldDB" id="A0A4S2KFJ6"/>
<protein>
    <submittedName>
        <fullName evidence="1">Uncharacterized protein</fullName>
    </submittedName>
</protein>
<organism evidence="1 2">
    <name type="scientific">Temnothorax longispinosus</name>
    <dbReference type="NCBI Taxonomy" id="300112"/>
    <lineage>
        <taxon>Eukaryota</taxon>
        <taxon>Metazoa</taxon>
        <taxon>Ecdysozoa</taxon>
        <taxon>Arthropoda</taxon>
        <taxon>Hexapoda</taxon>
        <taxon>Insecta</taxon>
        <taxon>Pterygota</taxon>
        <taxon>Neoptera</taxon>
        <taxon>Endopterygota</taxon>
        <taxon>Hymenoptera</taxon>
        <taxon>Apocrita</taxon>
        <taxon>Aculeata</taxon>
        <taxon>Formicoidea</taxon>
        <taxon>Formicidae</taxon>
        <taxon>Myrmicinae</taxon>
        <taxon>Temnothorax</taxon>
    </lineage>
</organism>
<gene>
    <name evidence="1" type="ORF">DBV15_09971</name>
</gene>
<proteinExistence type="predicted"/>
<name>A0A4S2KFJ6_9HYME</name>
<evidence type="ECO:0000313" key="2">
    <source>
        <dbReference type="Proteomes" id="UP000310200"/>
    </source>
</evidence>
<evidence type="ECO:0000313" key="1">
    <source>
        <dbReference type="EMBL" id="TGZ48192.1"/>
    </source>
</evidence>
<dbReference type="EMBL" id="QBLH01002534">
    <property type="protein sequence ID" value="TGZ48192.1"/>
    <property type="molecule type" value="Genomic_DNA"/>
</dbReference>
<comment type="caution">
    <text evidence="1">The sequence shown here is derived from an EMBL/GenBank/DDBJ whole genome shotgun (WGS) entry which is preliminary data.</text>
</comment>